<feature type="region of interest" description="Disordered" evidence="5">
    <location>
        <begin position="171"/>
        <end position="198"/>
    </location>
</feature>
<evidence type="ECO:0000256" key="2">
    <source>
        <dbReference type="ARBA" id="ARBA00022771"/>
    </source>
</evidence>
<dbReference type="EMBL" id="JARYMX010000002">
    <property type="protein sequence ID" value="KAJ9561851.1"/>
    <property type="molecule type" value="Genomic_DNA"/>
</dbReference>
<dbReference type="GO" id="GO:0008270">
    <property type="term" value="F:zinc ion binding"/>
    <property type="evidence" value="ECO:0007669"/>
    <property type="project" value="UniProtKB-KW"/>
</dbReference>
<dbReference type="PROSITE" id="PS50966">
    <property type="entry name" value="ZF_SWIM"/>
    <property type="match status" value="1"/>
</dbReference>
<dbReference type="InterPro" id="IPR004332">
    <property type="entry name" value="Transposase_MuDR"/>
</dbReference>
<dbReference type="PANTHER" id="PTHR31973">
    <property type="entry name" value="POLYPROTEIN, PUTATIVE-RELATED"/>
    <property type="match status" value="1"/>
</dbReference>
<feature type="region of interest" description="Disordered" evidence="5">
    <location>
        <begin position="62"/>
        <end position="81"/>
    </location>
</feature>
<evidence type="ECO:0000256" key="5">
    <source>
        <dbReference type="SAM" id="MobiDB-lite"/>
    </source>
</evidence>
<organism evidence="7 8">
    <name type="scientific">Centaurea solstitialis</name>
    <name type="common">yellow star-thistle</name>
    <dbReference type="NCBI Taxonomy" id="347529"/>
    <lineage>
        <taxon>Eukaryota</taxon>
        <taxon>Viridiplantae</taxon>
        <taxon>Streptophyta</taxon>
        <taxon>Embryophyta</taxon>
        <taxon>Tracheophyta</taxon>
        <taxon>Spermatophyta</taxon>
        <taxon>Magnoliopsida</taxon>
        <taxon>eudicotyledons</taxon>
        <taxon>Gunneridae</taxon>
        <taxon>Pentapetalae</taxon>
        <taxon>asterids</taxon>
        <taxon>campanulids</taxon>
        <taxon>Asterales</taxon>
        <taxon>Asteraceae</taxon>
        <taxon>Carduoideae</taxon>
        <taxon>Cardueae</taxon>
        <taxon>Centaureinae</taxon>
        <taxon>Centaurea</taxon>
    </lineage>
</organism>
<accession>A0AA38TUK7</accession>
<sequence>MVKNICSRFGIEPSDGVTKLAYIESGNVYILASDEQLTTFLQSVAGLDPPATLYVYDDVTTGNDASSEENREDNSNIGDQHDLEAVERKSTKKAKKREKCTISIQWLLSDREIQDLAPPSSTKMKTRVLPKCLAPRSSRLAIAKQALDASFKYQPPPSVVICMNRYTSTSYVPETQQAPEEADTKEEDEDEDEDEVRDIDPDNYVYQIPDDFHDLPPHPRSDDVVITPNQAIRYSRREKVKLHQVFRTKGDLTLALGLKFLQEGFEFRTPKSCKKRYEAICAQKNCGWRIYASCLGGSTMFQVQTLNDVHTCSRTQMHSAHRNTSRRVLSHLLLDKTGDVRRDLRAADIIKDMKAQHKINVSYWQAWRAKWQAINMIEGDPEDSFTRLPLYFYNLELNNPGTQTRIVVGNDGRFVSCFCALGCSIVTFRSGLLRKVIIIDGAHLKGRYSGTMFLAIAMDGNNQVVPIAIGVAKFESGEHWTWLLSMLRECIGEMEGLVFMSDRAAAIHQAINTVYPNAHNALCCRHLFMNIQAKAPIIDDNKTLFWKTCKANTAHEFEFQMNALIAAVPYAEMLNRIGANKWSRAHFPGQRYNIMSSNSVESMNAHATVARKHPIVGLMDYFRSYQQQWYSSRRRIAGAMNNKLTQWAELIVQRRMGKCSGWTAHEIGYGKWEVQDGYRDAKVHIYDKTCTCKKWQLSGLPCGHVITVASYMGLDDCWQFASPYFTLHNLRETYAPTINPVGPLQTWVSPDYPLMVVHPPVMKKLPGKPSSNYRIPSRGETRTRKRCGICRQYGHKRSQCIHVPSATRQTPAEPTQQPNESFSHPTFDLKC</sequence>
<feature type="domain" description="SWIM-type" evidence="6">
    <location>
        <begin position="681"/>
        <end position="713"/>
    </location>
</feature>
<evidence type="ECO:0000259" key="6">
    <source>
        <dbReference type="PROSITE" id="PS50966"/>
    </source>
</evidence>
<feature type="compositionally biased region" description="Acidic residues" evidence="5">
    <location>
        <begin position="180"/>
        <end position="197"/>
    </location>
</feature>
<evidence type="ECO:0000256" key="1">
    <source>
        <dbReference type="ARBA" id="ARBA00022723"/>
    </source>
</evidence>
<evidence type="ECO:0000256" key="3">
    <source>
        <dbReference type="ARBA" id="ARBA00022833"/>
    </source>
</evidence>
<dbReference type="PANTHER" id="PTHR31973:SF185">
    <property type="entry name" value="TRANSPOSASE, MUDR, PLANT, MULE TRANSPOSASE DOMAIN-CONTAINING PROTEIN"/>
    <property type="match status" value="1"/>
</dbReference>
<dbReference type="InterPro" id="IPR018289">
    <property type="entry name" value="MULE_transposase_dom"/>
</dbReference>
<name>A0AA38TUK7_9ASTR</name>
<evidence type="ECO:0000313" key="7">
    <source>
        <dbReference type="EMBL" id="KAJ9561851.1"/>
    </source>
</evidence>
<evidence type="ECO:0000256" key="4">
    <source>
        <dbReference type="PROSITE-ProRule" id="PRU00325"/>
    </source>
</evidence>
<feature type="region of interest" description="Disordered" evidence="5">
    <location>
        <begin position="804"/>
        <end position="831"/>
    </location>
</feature>
<dbReference type="Pfam" id="PF03108">
    <property type="entry name" value="DBD_Tnp_Mut"/>
    <property type="match status" value="1"/>
</dbReference>
<dbReference type="InterPro" id="IPR007527">
    <property type="entry name" value="Znf_SWIM"/>
</dbReference>
<keyword evidence="2 4" id="KW-0863">Zinc-finger</keyword>
<keyword evidence="1" id="KW-0479">Metal-binding</keyword>
<keyword evidence="8" id="KW-1185">Reference proteome</keyword>
<dbReference type="AlphaFoldDB" id="A0AA38TUK7"/>
<comment type="caution">
    <text evidence="7">The sequence shown here is derived from an EMBL/GenBank/DDBJ whole genome shotgun (WGS) entry which is preliminary data.</text>
</comment>
<protein>
    <recommendedName>
        <fullName evidence="6">SWIM-type domain-containing protein</fullName>
    </recommendedName>
</protein>
<keyword evidence="3" id="KW-0862">Zinc</keyword>
<proteinExistence type="predicted"/>
<dbReference type="Proteomes" id="UP001172457">
    <property type="component" value="Chromosome 2"/>
</dbReference>
<dbReference type="SMART" id="SM00575">
    <property type="entry name" value="ZnF_PMZ"/>
    <property type="match status" value="1"/>
</dbReference>
<dbReference type="InterPro" id="IPR006564">
    <property type="entry name" value="Znf_PMZ"/>
</dbReference>
<feature type="compositionally biased region" description="Basic and acidic residues" evidence="5">
    <location>
        <begin position="68"/>
        <end position="81"/>
    </location>
</feature>
<evidence type="ECO:0000313" key="8">
    <source>
        <dbReference type="Proteomes" id="UP001172457"/>
    </source>
</evidence>
<feature type="compositionally biased region" description="Polar residues" evidence="5">
    <location>
        <begin position="806"/>
        <end position="824"/>
    </location>
</feature>
<gene>
    <name evidence="7" type="ORF">OSB04_007011</name>
</gene>
<dbReference type="Pfam" id="PF10551">
    <property type="entry name" value="MULE"/>
    <property type="match status" value="1"/>
</dbReference>
<reference evidence="7" key="1">
    <citation type="submission" date="2023-03" db="EMBL/GenBank/DDBJ databases">
        <title>Chromosome-scale reference genome and RAD-based genetic map of yellow starthistle (Centaurea solstitialis) reveal putative structural variation and QTLs associated with invader traits.</title>
        <authorList>
            <person name="Reatini B."/>
            <person name="Cang F.A."/>
            <person name="Jiang Q."/>
            <person name="Mckibben M.T.W."/>
            <person name="Barker M.S."/>
            <person name="Rieseberg L.H."/>
            <person name="Dlugosch K.M."/>
        </authorList>
    </citation>
    <scope>NUCLEOTIDE SEQUENCE</scope>
    <source>
        <strain evidence="7">CAN-66</strain>
        <tissue evidence="7">Leaf</tissue>
    </source>
</reference>
<dbReference type="Pfam" id="PF04434">
    <property type="entry name" value="SWIM"/>
    <property type="match status" value="1"/>
</dbReference>